<keyword evidence="2" id="KW-0472">Membrane</keyword>
<dbReference type="SUPFAM" id="SSF50630">
    <property type="entry name" value="Acid proteases"/>
    <property type="match status" value="1"/>
</dbReference>
<dbReference type="InterPro" id="IPR033121">
    <property type="entry name" value="PEPTIDASE_A1"/>
</dbReference>
<sequence>MTCAHGVAPILLPLTNVSISSNGYTQTRGIQTGIGSPSQVFALWPDTILNNMLVSNSVGCSSATNYTCYGMNGGSFNTDKSSTYNMMTLAQWNGSHDELEEARLDSSFIYFQDSVRLSDNSLLPGFPIAMTPPNYPTQGVIGLAPDSPFLATLSDQNIAPSRAWGYWAGSVSLLEPRDGLLVIGGYDHARIAKGAKFTNFTSDPGYLGDMTVQVTNMTYDAGNGPVSLFKSSSQAFTAILNSASGSNSLPEEVFYKFGNITDANINEGTDVLSWPSSDPPNGNLTITLDDGGDGYKYEVPFYELFLQQRKYNDQGSMVVKNESFTFTSTANAKVLSSGVPWLGFSVFQSNYMVNRGDGTFQLAPVNRSDAYQISYPNGVDIRPICNETALANAGGGSSGSGGGGGGGGSSLSGGAIAGIVIGCIAGVALVAGAVAFWFLRRRRQQRQAQQATSAAGGGASGVDPSGKAELDPQSSVAPATASATGPAAPPVELAHEDAMKVELPAGSTTLKPKEMVQNPSDTATVSTLPEYSRQEMEPVEMPANNP</sequence>
<proteinExistence type="predicted"/>
<reference evidence="4 5" key="1">
    <citation type="submission" date="2015-01" db="EMBL/GenBank/DDBJ databases">
        <title>The Genome Sequence of Exophiala oligosperma CBS72588.</title>
        <authorList>
            <consortium name="The Broad Institute Genomics Platform"/>
            <person name="Cuomo C."/>
            <person name="de Hoog S."/>
            <person name="Gorbushina A."/>
            <person name="Stielow B."/>
            <person name="Teixiera M."/>
            <person name="Abouelleil A."/>
            <person name="Chapman S.B."/>
            <person name="Priest M."/>
            <person name="Young S.K."/>
            <person name="Wortman J."/>
            <person name="Nusbaum C."/>
            <person name="Birren B."/>
        </authorList>
    </citation>
    <scope>NUCLEOTIDE SEQUENCE [LARGE SCALE GENOMIC DNA]</scope>
    <source>
        <strain evidence="4 5">CBS 72588</strain>
    </source>
</reference>
<dbReference type="CDD" id="cd05471">
    <property type="entry name" value="pepsin_like"/>
    <property type="match status" value="1"/>
</dbReference>
<dbReference type="PROSITE" id="PS51767">
    <property type="entry name" value="PEPTIDASE_A1"/>
    <property type="match status" value="1"/>
</dbReference>
<dbReference type="Proteomes" id="UP000053342">
    <property type="component" value="Unassembled WGS sequence"/>
</dbReference>
<dbReference type="InterPro" id="IPR034164">
    <property type="entry name" value="Pepsin-like_dom"/>
</dbReference>
<evidence type="ECO:0000313" key="5">
    <source>
        <dbReference type="Proteomes" id="UP000053342"/>
    </source>
</evidence>
<feature type="compositionally biased region" description="Low complexity" evidence="1">
    <location>
        <begin position="474"/>
        <end position="486"/>
    </location>
</feature>
<keyword evidence="5" id="KW-1185">Reference proteome</keyword>
<dbReference type="PANTHER" id="PTHR16861">
    <property type="entry name" value="GLYCOPROTEIN 38"/>
    <property type="match status" value="1"/>
</dbReference>
<dbReference type="Gene3D" id="2.40.70.10">
    <property type="entry name" value="Acid Proteases"/>
    <property type="match status" value="2"/>
</dbReference>
<dbReference type="OrthoDB" id="5361565at2759"/>
<name>A0A0D2ARM6_9EURO</name>
<evidence type="ECO:0000313" key="4">
    <source>
        <dbReference type="EMBL" id="KIW42516.1"/>
    </source>
</evidence>
<keyword evidence="2" id="KW-1133">Transmembrane helix</keyword>
<feature type="domain" description="Peptidase A1" evidence="3">
    <location>
        <begin position="28"/>
        <end position="363"/>
    </location>
</feature>
<evidence type="ECO:0000256" key="1">
    <source>
        <dbReference type="SAM" id="MobiDB-lite"/>
    </source>
</evidence>
<feature type="region of interest" description="Disordered" evidence="1">
    <location>
        <begin position="449"/>
        <end position="546"/>
    </location>
</feature>
<keyword evidence="2" id="KW-0812">Transmembrane</keyword>
<dbReference type="AlphaFoldDB" id="A0A0D2ARM6"/>
<dbReference type="HOGENOM" id="CLU_034107_0_0_1"/>
<protein>
    <recommendedName>
        <fullName evidence="3">Peptidase A1 domain-containing protein</fullName>
    </recommendedName>
</protein>
<feature type="compositionally biased region" description="Polar residues" evidence="1">
    <location>
        <begin position="517"/>
        <end position="529"/>
    </location>
</feature>
<dbReference type="PANTHER" id="PTHR16861:SF4">
    <property type="entry name" value="SH3 DOMAIN PROTEIN (AFU_ORTHOLOGUE AFUA_1G13610)"/>
    <property type="match status" value="1"/>
</dbReference>
<dbReference type="EMBL" id="KN847336">
    <property type="protein sequence ID" value="KIW42516.1"/>
    <property type="molecule type" value="Genomic_DNA"/>
</dbReference>
<organism evidence="4 5">
    <name type="scientific">Exophiala oligosperma</name>
    <dbReference type="NCBI Taxonomy" id="215243"/>
    <lineage>
        <taxon>Eukaryota</taxon>
        <taxon>Fungi</taxon>
        <taxon>Dikarya</taxon>
        <taxon>Ascomycota</taxon>
        <taxon>Pezizomycotina</taxon>
        <taxon>Eurotiomycetes</taxon>
        <taxon>Chaetothyriomycetidae</taxon>
        <taxon>Chaetothyriales</taxon>
        <taxon>Herpotrichiellaceae</taxon>
        <taxon>Exophiala</taxon>
    </lineage>
</organism>
<accession>A0A0D2ARM6</accession>
<dbReference type="GeneID" id="27358134"/>
<feature type="transmembrane region" description="Helical" evidence="2">
    <location>
        <begin position="415"/>
        <end position="439"/>
    </location>
</feature>
<evidence type="ECO:0000256" key="2">
    <source>
        <dbReference type="SAM" id="Phobius"/>
    </source>
</evidence>
<evidence type="ECO:0000259" key="3">
    <source>
        <dbReference type="PROSITE" id="PS51767"/>
    </source>
</evidence>
<dbReference type="VEuPathDB" id="FungiDB:PV06_06060"/>
<gene>
    <name evidence="4" type="ORF">PV06_06060</name>
</gene>
<dbReference type="STRING" id="215243.A0A0D2ARM6"/>
<dbReference type="InterPro" id="IPR021109">
    <property type="entry name" value="Peptidase_aspartic_dom_sf"/>
</dbReference>
<dbReference type="RefSeq" id="XP_016262732.1">
    <property type="nucleotide sequence ID" value="XM_016407128.1"/>
</dbReference>